<dbReference type="EMBL" id="KZ270098">
    <property type="protein sequence ID" value="OZC06493.1"/>
    <property type="molecule type" value="Genomic_DNA"/>
</dbReference>
<proteinExistence type="predicted"/>
<organism evidence="1 2">
    <name type="scientific">Onchocerca flexuosa</name>
    <dbReference type="NCBI Taxonomy" id="387005"/>
    <lineage>
        <taxon>Eukaryota</taxon>
        <taxon>Metazoa</taxon>
        <taxon>Ecdysozoa</taxon>
        <taxon>Nematoda</taxon>
        <taxon>Chromadorea</taxon>
        <taxon>Rhabditida</taxon>
        <taxon>Spirurina</taxon>
        <taxon>Spiruromorpha</taxon>
        <taxon>Filarioidea</taxon>
        <taxon>Onchocercidae</taxon>
        <taxon>Onchocerca</taxon>
    </lineage>
</organism>
<accession>A0A238BMP3</accession>
<dbReference type="AlphaFoldDB" id="A0A238BMP3"/>
<dbReference type="Proteomes" id="UP000242913">
    <property type="component" value="Unassembled WGS sequence"/>
</dbReference>
<name>A0A238BMP3_9BILA</name>
<reference evidence="1 2" key="1">
    <citation type="submission" date="2015-12" db="EMBL/GenBank/DDBJ databases">
        <title>Draft genome of the nematode, Onchocerca flexuosa.</title>
        <authorList>
            <person name="Mitreva M."/>
        </authorList>
    </citation>
    <scope>NUCLEOTIDE SEQUENCE [LARGE SCALE GENOMIC DNA]</scope>
    <source>
        <strain evidence="1">Red Deer</strain>
    </source>
</reference>
<gene>
    <name evidence="1" type="ORF">X798_06515</name>
</gene>
<evidence type="ECO:0000313" key="2">
    <source>
        <dbReference type="Proteomes" id="UP000242913"/>
    </source>
</evidence>
<keyword evidence="2" id="KW-1185">Reference proteome</keyword>
<sequence length="87" mass="10119">MAMVQRAEISNPINEAAIRAISSKSFMTIMNWMSHCKEILQDTLRRKKSRSIVEEEDEIDSIIPRTSVNLFSAQYSPQERKILTKIY</sequence>
<protein>
    <submittedName>
        <fullName evidence="1">Uncharacterized protein</fullName>
    </submittedName>
</protein>
<evidence type="ECO:0000313" key="1">
    <source>
        <dbReference type="EMBL" id="OZC06493.1"/>
    </source>
</evidence>